<dbReference type="RefSeq" id="WP_188405930.1">
    <property type="nucleotide sequence ID" value="NZ_BMGL01000006.1"/>
</dbReference>
<evidence type="ECO:0000313" key="3">
    <source>
        <dbReference type="Proteomes" id="UP000599688"/>
    </source>
</evidence>
<feature type="chain" id="PRO_5037318337" description="GLPGLI family protein" evidence="1">
    <location>
        <begin position="22"/>
        <end position="245"/>
    </location>
</feature>
<protein>
    <recommendedName>
        <fullName evidence="4">GLPGLI family protein</fullName>
    </recommendedName>
</protein>
<keyword evidence="1" id="KW-0732">Signal</keyword>
<evidence type="ECO:0000313" key="2">
    <source>
        <dbReference type="EMBL" id="GGE12349.1"/>
    </source>
</evidence>
<proteinExistence type="predicted"/>
<keyword evidence="3" id="KW-1185">Reference proteome</keyword>
<evidence type="ECO:0008006" key="4">
    <source>
        <dbReference type="Google" id="ProtNLM"/>
    </source>
</evidence>
<organism evidence="2 3">
    <name type="scientific">Psychroflexus salis</name>
    <dbReference type="NCBI Taxonomy" id="1526574"/>
    <lineage>
        <taxon>Bacteria</taxon>
        <taxon>Pseudomonadati</taxon>
        <taxon>Bacteroidota</taxon>
        <taxon>Flavobacteriia</taxon>
        <taxon>Flavobacteriales</taxon>
        <taxon>Flavobacteriaceae</taxon>
        <taxon>Psychroflexus</taxon>
    </lineage>
</organism>
<accession>A0A916ZSS9</accession>
<gene>
    <name evidence="2" type="ORF">GCM10010831_12230</name>
</gene>
<comment type="caution">
    <text evidence="2">The sequence shown here is derived from an EMBL/GenBank/DDBJ whole genome shotgun (WGS) entry which is preliminary data.</text>
</comment>
<feature type="signal peptide" evidence="1">
    <location>
        <begin position="1"/>
        <end position="21"/>
    </location>
</feature>
<evidence type="ECO:0000256" key="1">
    <source>
        <dbReference type="SAM" id="SignalP"/>
    </source>
</evidence>
<dbReference type="AlphaFoldDB" id="A0A916ZSS9"/>
<sequence>MKNFKKLVLIFIVLASFQFQAQDKKVAVVSFSTNKVIGVSDLELNDLKILADKIFDLQNDPNFNLSPVLEKYHTAFFDKYSKNFPFQLLAEENVINNQAYIDFQPKFPDTDTSVNGIINYDGYKYIYEGIIGKYNEEGMAKLFSNEADGVLFTNIYFGLVKGFGIGSNATVKMRAFVRIALYDKTGKKVWVINEAENSKKTTVMVKGIPVLDPKKITPMCESALDELMKDLDKRLKKITKKSKSL</sequence>
<dbReference type="EMBL" id="BMGL01000006">
    <property type="protein sequence ID" value="GGE12349.1"/>
    <property type="molecule type" value="Genomic_DNA"/>
</dbReference>
<reference evidence="2 3" key="1">
    <citation type="journal article" date="2014" name="Int. J. Syst. Evol. Microbiol.">
        <title>Complete genome sequence of Corynebacterium casei LMG S-19264T (=DSM 44701T), isolated from a smear-ripened cheese.</title>
        <authorList>
            <consortium name="US DOE Joint Genome Institute (JGI-PGF)"/>
            <person name="Walter F."/>
            <person name="Albersmeier A."/>
            <person name="Kalinowski J."/>
            <person name="Ruckert C."/>
        </authorList>
    </citation>
    <scope>NUCLEOTIDE SEQUENCE [LARGE SCALE GENOMIC DNA]</scope>
    <source>
        <strain evidence="2 3">CGMCC 1.12925</strain>
    </source>
</reference>
<name>A0A916ZSS9_9FLAO</name>
<dbReference type="Proteomes" id="UP000599688">
    <property type="component" value="Unassembled WGS sequence"/>
</dbReference>